<accession>A0ACC2KBZ3</accession>
<comment type="caution">
    <text evidence="1">The sequence shown here is derived from an EMBL/GenBank/DDBJ whole genome shotgun (WGS) entry which is preliminary data.</text>
</comment>
<proteinExistence type="predicted"/>
<reference evidence="1 2" key="1">
    <citation type="journal article" date="2022" name="Hortic Res">
        <title>A haplotype resolved chromosomal level avocado genome allows analysis of novel avocado genes.</title>
        <authorList>
            <person name="Nath O."/>
            <person name="Fletcher S.J."/>
            <person name="Hayward A."/>
            <person name="Shaw L.M."/>
            <person name="Masouleh A.K."/>
            <person name="Furtado A."/>
            <person name="Henry R.J."/>
            <person name="Mitter N."/>
        </authorList>
    </citation>
    <scope>NUCLEOTIDE SEQUENCE [LARGE SCALE GENOMIC DNA]</scope>
    <source>
        <strain evidence="2">cv. Hass</strain>
    </source>
</reference>
<keyword evidence="2" id="KW-1185">Reference proteome</keyword>
<organism evidence="1 2">
    <name type="scientific">Persea americana</name>
    <name type="common">Avocado</name>
    <dbReference type="NCBI Taxonomy" id="3435"/>
    <lineage>
        <taxon>Eukaryota</taxon>
        <taxon>Viridiplantae</taxon>
        <taxon>Streptophyta</taxon>
        <taxon>Embryophyta</taxon>
        <taxon>Tracheophyta</taxon>
        <taxon>Spermatophyta</taxon>
        <taxon>Magnoliopsida</taxon>
        <taxon>Magnoliidae</taxon>
        <taxon>Laurales</taxon>
        <taxon>Lauraceae</taxon>
        <taxon>Persea</taxon>
    </lineage>
</organism>
<protein>
    <submittedName>
        <fullName evidence="1">Uncharacterized protein</fullName>
    </submittedName>
</protein>
<dbReference type="Proteomes" id="UP001234297">
    <property type="component" value="Chromosome 4"/>
</dbReference>
<dbReference type="EMBL" id="CM056812">
    <property type="protein sequence ID" value="KAJ8618657.1"/>
    <property type="molecule type" value="Genomic_DNA"/>
</dbReference>
<evidence type="ECO:0000313" key="1">
    <source>
        <dbReference type="EMBL" id="KAJ8618657.1"/>
    </source>
</evidence>
<sequence length="151" mass="17011">MTLTARTMTSTTRSGSTTTTRRRLMWSWHKWKDEFVDDKVLDQGEEVEVWQMREEEEGAECNIQASEELTLQVAWLSTTPTLSCAGNSLELPSASCARCVICGGVGISDAYYCKECTEQEKVGDGCPKIVNLGSAKTDLFYERKKYGFKKR</sequence>
<name>A0ACC2KBZ3_PERAE</name>
<evidence type="ECO:0000313" key="2">
    <source>
        <dbReference type="Proteomes" id="UP001234297"/>
    </source>
</evidence>
<gene>
    <name evidence="1" type="ORF">MRB53_014843</name>
</gene>